<reference evidence="1 2" key="1">
    <citation type="submission" date="2021-12" db="EMBL/GenBank/DDBJ databases">
        <title>Genome sequencing of bacteria with rrn-lacking chromosome and rrn-plasmid.</title>
        <authorList>
            <person name="Anda M."/>
            <person name="Iwasaki W."/>
        </authorList>
    </citation>
    <scope>NUCLEOTIDE SEQUENCE [LARGE SCALE GENOMIC DNA]</scope>
    <source>
        <strain evidence="1 2">DSM 100852</strain>
    </source>
</reference>
<sequence length="177" mass="20116">MSETTTTLPALTQAVDLRAVFHEQKYQAWVSTAAEALVSWVESEVNRERAKNDYESLLDEEQTKKVADDRKKLIRAQEDFDRISNLLDGGNLSEADTDRYRKEKKKLDYNIETLSQRLKKRDTAIRMVSDDLKDLMDLAGASVLEAGIRDFLVNHVEAGFVGPCSITFLGTEYSYSE</sequence>
<keyword evidence="2" id="KW-1185">Reference proteome</keyword>
<dbReference type="Proteomes" id="UP001348817">
    <property type="component" value="Chromosome"/>
</dbReference>
<evidence type="ECO:0000313" key="2">
    <source>
        <dbReference type="Proteomes" id="UP001348817"/>
    </source>
</evidence>
<dbReference type="KEGG" id="fax:FUAX_00360"/>
<organism evidence="1 2">
    <name type="scientific">Fulvitalea axinellae</name>
    <dbReference type="NCBI Taxonomy" id="1182444"/>
    <lineage>
        <taxon>Bacteria</taxon>
        <taxon>Pseudomonadati</taxon>
        <taxon>Bacteroidota</taxon>
        <taxon>Cytophagia</taxon>
        <taxon>Cytophagales</taxon>
        <taxon>Persicobacteraceae</taxon>
        <taxon>Fulvitalea</taxon>
    </lineage>
</organism>
<dbReference type="RefSeq" id="WP_338392921.1">
    <property type="nucleotide sequence ID" value="NZ_AP025314.1"/>
</dbReference>
<dbReference type="EMBL" id="AP025314">
    <property type="protein sequence ID" value="BDD07604.1"/>
    <property type="molecule type" value="Genomic_DNA"/>
</dbReference>
<gene>
    <name evidence="1" type="ORF">FUAX_00360</name>
</gene>
<accession>A0AAU9C6J9</accession>
<evidence type="ECO:0000313" key="1">
    <source>
        <dbReference type="EMBL" id="BDD07604.1"/>
    </source>
</evidence>
<protein>
    <submittedName>
        <fullName evidence="1">Uncharacterized protein</fullName>
    </submittedName>
</protein>
<proteinExistence type="predicted"/>
<dbReference type="AlphaFoldDB" id="A0AAU9C6J9"/>
<name>A0AAU9C6J9_9BACT</name>